<proteinExistence type="predicted"/>
<dbReference type="InterPro" id="IPR013078">
    <property type="entry name" value="His_Pase_superF_clade-1"/>
</dbReference>
<name>A0A6C2UAZ2_PONDE</name>
<evidence type="ECO:0000313" key="1">
    <source>
        <dbReference type="EMBL" id="VGO17250.1"/>
    </source>
</evidence>
<dbReference type="Proteomes" id="UP000366872">
    <property type="component" value="Unassembled WGS sequence"/>
</dbReference>
<dbReference type="PANTHER" id="PTHR47821:SF2">
    <property type="entry name" value="PHOSPHOGLYCERATE MUTASE FAMILY PROTEIN"/>
    <property type="match status" value="1"/>
</dbReference>
<dbReference type="AlphaFoldDB" id="A0A6C2UAZ2"/>
<gene>
    <name evidence="1" type="primary">gpgP</name>
    <name evidence="1" type="ORF">PDESU_05846</name>
</gene>
<dbReference type="Pfam" id="PF00300">
    <property type="entry name" value="His_Phos_1"/>
    <property type="match status" value="1"/>
</dbReference>
<dbReference type="SMART" id="SM00855">
    <property type="entry name" value="PGAM"/>
    <property type="match status" value="1"/>
</dbReference>
<organism evidence="1 2">
    <name type="scientific">Pontiella desulfatans</name>
    <dbReference type="NCBI Taxonomy" id="2750659"/>
    <lineage>
        <taxon>Bacteria</taxon>
        <taxon>Pseudomonadati</taxon>
        <taxon>Kiritimatiellota</taxon>
        <taxon>Kiritimatiellia</taxon>
        <taxon>Kiritimatiellales</taxon>
        <taxon>Pontiellaceae</taxon>
        <taxon>Pontiella</taxon>
    </lineage>
</organism>
<sequence>MQKEVLKNRYYAFRHGESLANVEGIIVSDPAVGTLKYGLSETGRRQVRESIGKADEFDDQTLVVSSDFKRTAETAEIVREVLGAAPVVFDTRLRERFFGGWEGASHENYSQAWKKDAYDPDQVFNGAESTRSVRERMWAVVEALEKAHSNRKIILVSHGDPLMLLNTAFEGMDARRHRSLPYFKTAGWRLLNP</sequence>
<dbReference type="SUPFAM" id="SSF53254">
    <property type="entry name" value="Phosphoglycerate mutase-like"/>
    <property type="match status" value="1"/>
</dbReference>
<accession>A0A6C2UAZ2</accession>
<keyword evidence="2" id="KW-1185">Reference proteome</keyword>
<dbReference type="PANTHER" id="PTHR47821">
    <property type="entry name" value="PHOSPHOGLYCERATE MUTASE FAMILY PROTEIN"/>
    <property type="match status" value="1"/>
</dbReference>
<evidence type="ECO:0000313" key="2">
    <source>
        <dbReference type="Proteomes" id="UP000366872"/>
    </source>
</evidence>
<dbReference type="RefSeq" id="WP_136082737.1">
    <property type="nucleotide sequence ID" value="NZ_CAAHFG010000004.1"/>
</dbReference>
<dbReference type="EMBL" id="CAAHFG010000004">
    <property type="protein sequence ID" value="VGO17250.1"/>
    <property type="molecule type" value="Genomic_DNA"/>
</dbReference>
<dbReference type="CDD" id="cd07067">
    <property type="entry name" value="HP_PGM_like"/>
    <property type="match status" value="1"/>
</dbReference>
<reference evidence="1 2" key="1">
    <citation type="submission" date="2019-04" db="EMBL/GenBank/DDBJ databases">
        <authorList>
            <person name="Van Vliet M D."/>
        </authorList>
    </citation>
    <scope>NUCLEOTIDE SEQUENCE [LARGE SCALE GENOMIC DNA]</scope>
    <source>
        <strain evidence="1 2">F1</strain>
    </source>
</reference>
<protein>
    <submittedName>
        <fullName evidence="1">Glucosyl-3-phosphoglycerate phosphatase</fullName>
    </submittedName>
</protein>
<dbReference type="Gene3D" id="3.40.50.1240">
    <property type="entry name" value="Phosphoglycerate mutase-like"/>
    <property type="match status" value="1"/>
</dbReference>
<dbReference type="InterPro" id="IPR029033">
    <property type="entry name" value="His_PPase_superfam"/>
</dbReference>